<feature type="transmembrane region" description="Helical" evidence="1">
    <location>
        <begin position="129"/>
        <end position="148"/>
    </location>
</feature>
<keyword evidence="1" id="KW-0812">Transmembrane</keyword>
<dbReference type="OrthoDB" id="1202461at2"/>
<comment type="caution">
    <text evidence="2">The sequence shown here is derived from an EMBL/GenBank/DDBJ whole genome shotgun (WGS) entry which is preliminary data.</text>
</comment>
<keyword evidence="1" id="KW-1133">Transmembrane helix</keyword>
<organism evidence="2 3">
    <name type="scientific">Gramella jeungdoensis</name>
    <dbReference type="NCBI Taxonomy" id="708091"/>
    <lineage>
        <taxon>Bacteria</taxon>
        <taxon>Pseudomonadati</taxon>
        <taxon>Bacteroidota</taxon>
        <taxon>Flavobacteriia</taxon>
        <taxon>Flavobacteriales</taxon>
        <taxon>Flavobacteriaceae</taxon>
        <taxon>Christiangramia</taxon>
    </lineage>
</organism>
<protein>
    <submittedName>
        <fullName evidence="2">Uncharacterized protein</fullName>
    </submittedName>
</protein>
<evidence type="ECO:0000313" key="3">
    <source>
        <dbReference type="Proteomes" id="UP000298517"/>
    </source>
</evidence>
<dbReference type="RefSeq" id="WP_134247278.1">
    <property type="nucleotide sequence ID" value="NZ_SNQI01000002.1"/>
</dbReference>
<feature type="transmembrane region" description="Helical" evidence="1">
    <location>
        <begin position="9"/>
        <end position="29"/>
    </location>
</feature>
<sequence>MNKKFSKILTLVAGLIGLIAFYFFIRIVMVGDDIIETDAELQASIVSPFINFDKFVLIATGLIAVVFSILNLVKHPQVLKRTLLGIAALAVILIIAYSVSSDAAVLDVSGRVLEDGEAGSVSKWVSTGINFSAILGVIGLGFFVVDFVKGLAK</sequence>
<gene>
    <name evidence="2" type="ORF">E2488_05110</name>
</gene>
<feature type="transmembrane region" description="Helical" evidence="1">
    <location>
        <begin position="49"/>
        <end position="70"/>
    </location>
</feature>
<name>A0A4Y8AST1_9FLAO</name>
<feature type="transmembrane region" description="Helical" evidence="1">
    <location>
        <begin position="82"/>
        <end position="100"/>
    </location>
</feature>
<reference evidence="2 3" key="1">
    <citation type="journal article" date="2011" name="J. Microbiol.">
        <title>Gramella jeungdoensis sp. nov., isolated from a solar saltern in Korea.</title>
        <authorList>
            <person name="Joung Y."/>
            <person name="Kim H."/>
            <person name="Jang T."/>
            <person name="Ahn T.S."/>
            <person name="Joh K."/>
        </authorList>
    </citation>
    <scope>NUCLEOTIDE SEQUENCE [LARGE SCALE GENOMIC DNA]</scope>
    <source>
        <strain evidence="2 3">KCTC 23123</strain>
    </source>
</reference>
<keyword evidence="3" id="KW-1185">Reference proteome</keyword>
<evidence type="ECO:0000313" key="2">
    <source>
        <dbReference type="EMBL" id="TEW74908.1"/>
    </source>
</evidence>
<dbReference type="AlphaFoldDB" id="A0A4Y8AST1"/>
<accession>A0A4Y8AST1</accession>
<keyword evidence="1" id="KW-0472">Membrane</keyword>
<evidence type="ECO:0000256" key="1">
    <source>
        <dbReference type="SAM" id="Phobius"/>
    </source>
</evidence>
<proteinExistence type="predicted"/>
<dbReference type="EMBL" id="SNQI01000002">
    <property type="protein sequence ID" value="TEW74908.1"/>
    <property type="molecule type" value="Genomic_DNA"/>
</dbReference>
<dbReference type="Proteomes" id="UP000298517">
    <property type="component" value="Unassembled WGS sequence"/>
</dbReference>